<proteinExistence type="predicted"/>
<dbReference type="EMBL" id="ASHM01011039">
    <property type="protein sequence ID" value="PNX92930.1"/>
    <property type="molecule type" value="Genomic_DNA"/>
</dbReference>
<reference evidence="1 2" key="2">
    <citation type="journal article" date="2017" name="Front. Plant Sci.">
        <title>Gene Classification and Mining of Molecular Markers Useful in Red Clover (Trifolium pratense) Breeding.</title>
        <authorList>
            <person name="Istvanek J."/>
            <person name="Dluhosova J."/>
            <person name="Dluhos P."/>
            <person name="Patkova L."/>
            <person name="Nedelnik J."/>
            <person name="Repkova J."/>
        </authorList>
    </citation>
    <scope>NUCLEOTIDE SEQUENCE [LARGE SCALE GENOMIC DNA]</scope>
    <source>
        <strain evidence="2">cv. Tatra</strain>
        <tissue evidence="1">Young leaves</tissue>
    </source>
</reference>
<sequence length="89" mass="9894">MKTRKTASKFNTGCLQLKQMPRPSASNNIIVDSSRQQVLRPISDIIVGPVHHGTEDIKIQLSSCSQKELLRMDQALLTSSMVQRSTLIS</sequence>
<reference evidence="1 2" key="1">
    <citation type="journal article" date="2014" name="Am. J. Bot.">
        <title>Genome assembly and annotation for red clover (Trifolium pratense; Fabaceae).</title>
        <authorList>
            <person name="Istvanek J."/>
            <person name="Jaros M."/>
            <person name="Krenek A."/>
            <person name="Repkova J."/>
        </authorList>
    </citation>
    <scope>NUCLEOTIDE SEQUENCE [LARGE SCALE GENOMIC DNA]</scope>
    <source>
        <strain evidence="2">cv. Tatra</strain>
        <tissue evidence="1">Young leaves</tissue>
    </source>
</reference>
<protein>
    <submittedName>
        <fullName evidence="1">Uncharacterized protein</fullName>
    </submittedName>
</protein>
<comment type="caution">
    <text evidence="1">The sequence shown here is derived from an EMBL/GenBank/DDBJ whole genome shotgun (WGS) entry which is preliminary data.</text>
</comment>
<dbReference type="AlphaFoldDB" id="A0A2K3MQ42"/>
<evidence type="ECO:0000313" key="2">
    <source>
        <dbReference type="Proteomes" id="UP000236291"/>
    </source>
</evidence>
<evidence type="ECO:0000313" key="1">
    <source>
        <dbReference type="EMBL" id="PNX92930.1"/>
    </source>
</evidence>
<organism evidence="1 2">
    <name type="scientific">Trifolium pratense</name>
    <name type="common">Red clover</name>
    <dbReference type="NCBI Taxonomy" id="57577"/>
    <lineage>
        <taxon>Eukaryota</taxon>
        <taxon>Viridiplantae</taxon>
        <taxon>Streptophyta</taxon>
        <taxon>Embryophyta</taxon>
        <taxon>Tracheophyta</taxon>
        <taxon>Spermatophyta</taxon>
        <taxon>Magnoliopsida</taxon>
        <taxon>eudicotyledons</taxon>
        <taxon>Gunneridae</taxon>
        <taxon>Pentapetalae</taxon>
        <taxon>rosids</taxon>
        <taxon>fabids</taxon>
        <taxon>Fabales</taxon>
        <taxon>Fabaceae</taxon>
        <taxon>Papilionoideae</taxon>
        <taxon>50 kb inversion clade</taxon>
        <taxon>NPAAA clade</taxon>
        <taxon>Hologalegina</taxon>
        <taxon>IRL clade</taxon>
        <taxon>Trifolieae</taxon>
        <taxon>Trifolium</taxon>
    </lineage>
</organism>
<accession>A0A2K3MQ42</accession>
<dbReference type="Proteomes" id="UP000236291">
    <property type="component" value="Unassembled WGS sequence"/>
</dbReference>
<gene>
    <name evidence="1" type="ORF">L195_g016076</name>
</gene>
<name>A0A2K3MQ42_TRIPR</name>